<gene>
    <name evidence="2" type="ORF">BW737_008125</name>
</gene>
<accession>A0ABX4MAY7</accession>
<dbReference type="SUPFAM" id="SSF53383">
    <property type="entry name" value="PLP-dependent transferases"/>
    <property type="match status" value="1"/>
</dbReference>
<comment type="caution">
    <text evidence="2">The sequence shown here is derived from an EMBL/GenBank/DDBJ whole genome shotgun (WGS) entry which is preliminary data.</text>
</comment>
<protein>
    <submittedName>
        <fullName evidence="2">Uncharacterized protein</fullName>
    </submittedName>
</protein>
<dbReference type="RefSeq" id="WP_086614298.1">
    <property type="nucleotide sequence ID" value="NZ_MTPX02000042.1"/>
</dbReference>
<keyword evidence="3" id="KW-1185">Reference proteome</keyword>
<feature type="region of interest" description="Disordered" evidence="1">
    <location>
        <begin position="87"/>
        <end position="141"/>
    </location>
</feature>
<feature type="compositionally biased region" description="Low complexity" evidence="1">
    <location>
        <begin position="108"/>
        <end position="117"/>
    </location>
</feature>
<evidence type="ECO:0000313" key="3">
    <source>
        <dbReference type="Proteomes" id="UP000194577"/>
    </source>
</evidence>
<evidence type="ECO:0000313" key="2">
    <source>
        <dbReference type="EMBL" id="PHP52486.1"/>
    </source>
</evidence>
<reference evidence="2 3" key="1">
    <citation type="submission" date="2017-10" db="EMBL/GenBank/DDBJ databases">
        <title>Draft genome sequence of cellulolytic Actinomyces sp CtC72 isolated from cattle rumen fluid.</title>
        <authorList>
            <person name="Joshi A.J."/>
            <person name="Vasudevan G."/>
            <person name="Lanjekar V.B."/>
            <person name="Hivarkar S."/>
            <person name="Engineer A."/>
            <person name="Pore S.D."/>
            <person name="Dhakephalkar P.K."/>
            <person name="Dagar S."/>
        </authorList>
    </citation>
    <scope>NUCLEOTIDE SEQUENCE [LARGE SCALE GENOMIC DNA]</scope>
    <source>
        <strain evidence="3">CtC72</strain>
    </source>
</reference>
<dbReference type="EMBL" id="MTPX02000042">
    <property type="protein sequence ID" value="PHP52486.1"/>
    <property type="molecule type" value="Genomic_DNA"/>
</dbReference>
<proteinExistence type="predicted"/>
<dbReference type="InterPro" id="IPR015424">
    <property type="entry name" value="PyrdxlP-dep_Trfase"/>
</dbReference>
<name>A0ABX4MAY7_9ACTO</name>
<dbReference type="Proteomes" id="UP000194577">
    <property type="component" value="Unassembled WGS sequence"/>
</dbReference>
<evidence type="ECO:0000256" key="1">
    <source>
        <dbReference type="SAM" id="MobiDB-lite"/>
    </source>
</evidence>
<sequence>MSPAPQTPLVFTAAGRHALGLVAREARADGVREILAPRVRCTAMAVPFELEGLHVTDVDCGPAGLLEPGALAAALAACNRPPLILHAEPSATGPTVNSAPLWPPPAAPGRASSPTSPTLRCRVPGSCLTTPAPQTAPTPTT</sequence>
<organism evidence="2 3">
    <name type="scientific">Actinomyces ruminis</name>
    <dbReference type="NCBI Taxonomy" id="1937003"/>
    <lineage>
        <taxon>Bacteria</taxon>
        <taxon>Bacillati</taxon>
        <taxon>Actinomycetota</taxon>
        <taxon>Actinomycetes</taxon>
        <taxon>Actinomycetales</taxon>
        <taxon>Actinomycetaceae</taxon>
        <taxon>Actinomyces</taxon>
    </lineage>
</organism>